<evidence type="ECO:0000313" key="4">
    <source>
        <dbReference type="EMBL" id="RXN23622.1"/>
    </source>
</evidence>
<dbReference type="Proteomes" id="UP000290572">
    <property type="component" value="Unassembled WGS sequence"/>
</dbReference>
<dbReference type="InterPro" id="IPR032348">
    <property type="entry name" value="HECW_N"/>
</dbReference>
<evidence type="ECO:0000313" key="5">
    <source>
        <dbReference type="Proteomes" id="UP000290572"/>
    </source>
</evidence>
<protein>
    <submittedName>
        <fullName evidence="4">E3 ubiquitin-ligase HECW1-like protein</fullName>
    </submittedName>
</protein>
<dbReference type="STRING" id="84645.A0A498MVI7"/>
<sequence>MASPSRSSQSRRRCKDGTRFGSTHPGECLALPRSTSDTDLVSLQSRSTLSVSTSLYCIGQSDDIVICWDIREEVDAGDWIGMYLIDEVLSENFLDYKSRGVSGSHKGQIVWRIDASLYFMEGRFSSFVFHPSAYFLIRVKFLRGDISQRLHIFKTVFIFDEGIFHLDSLMLTNQIQIFSF</sequence>
<feature type="domain" description="E3 ubiquitin-protein ligase HECW1/2 N-terminal" evidence="2">
    <location>
        <begin position="33"/>
        <end position="122"/>
    </location>
</feature>
<dbReference type="GO" id="GO:0016874">
    <property type="term" value="F:ligase activity"/>
    <property type="evidence" value="ECO:0007669"/>
    <property type="project" value="UniProtKB-KW"/>
</dbReference>
<dbReference type="EMBL" id="QBIY01013449">
    <property type="protein sequence ID" value="RXN04337.1"/>
    <property type="molecule type" value="Genomic_DNA"/>
</dbReference>
<dbReference type="EMBL" id="QBIY01012560">
    <property type="protein sequence ID" value="RXN23622.1"/>
    <property type="molecule type" value="Genomic_DNA"/>
</dbReference>
<reference evidence="4 5" key="1">
    <citation type="submission" date="2018-03" db="EMBL/GenBank/DDBJ databases">
        <title>Draft genome sequence of Rohu Carp (Labeo rohita).</title>
        <authorList>
            <person name="Das P."/>
            <person name="Kushwaha B."/>
            <person name="Joshi C.G."/>
            <person name="Kumar D."/>
            <person name="Nagpure N.S."/>
            <person name="Sahoo L."/>
            <person name="Das S.P."/>
            <person name="Bit A."/>
            <person name="Patnaik S."/>
            <person name="Meher P.K."/>
            <person name="Jayasankar P."/>
            <person name="Koringa P.G."/>
            <person name="Patel N.V."/>
            <person name="Hinsu A.T."/>
            <person name="Kumar R."/>
            <person name="Pandey M."/>
            <person name="Agarwal S."/>
            <person name="Srivastava S."/>
            <person name="Singh M."/>
            <person name="Iquebal M.A."/>
            <person name="Jaiswal S."/>
            <person name="Angadi U.B."/>
            <person name="Kumar N."/>
            <person name="Raza M."/>
            <person name="Shah T.M."/>
            <person name="Rai A."/>
            <person name="Jena J.K."/>
        </authorList>
    </citation>
    <scope>NUCLEOTIDE SEQUENCE [LARGE SCALE GENOMIC DNA]</scope>
    <source>
        <strain evidence="4">DASCIFA01</strain>
        <tissue evidence="4">Testis</tissue>
    </source>
</reference>
<accession>A0A498MVI7</accession>
<feature type="region of interest" description="Disordered" evidence="1">
    <location>
        <begin position="1"/>
        <end position="27"/>
    </location>
</feature>
<keyword evidence="4" id="KW-0436">Ligase</keyword>
<gene>
    <name evidence="4" type="ORF">ROHU_022736</name>
    <name evidence="3" type="ORF">ROHU_034048</name>
</gene>
<dbReference type="AlphaFoldDB" id="A0A498MVI7"/>
<dbReference type="Pfam" id="PF16562">
    <property type="entry name" value="HECW_N"/>
    <property type="match status" value="1"/>
</dbReference>
<organism evidence="4 5">
    <name type="scientific">Labeo rohita</name>
    <name type="common">Indian major carp</name>
    <name type="synonym">Cyprinus rohita</name>
    <dbReference type="NCBI Taxonomy" id="84645"/>
    <lineage>
        <taxon>Eukaryota</taxon>
        <taxon>Metazoa</taxon>
        <taxon>Chordata</taxon>
        <taxon>Craniata</taxon>
        <taxon>Vertebrata</taxon>
        <taxon>Euteleostomi</taxon>
        <taxon>Actinopterygii</taxon>
        <taxon>Neopterygii</taxon>
        <taxon>Teleostei</taxon>
        <taxon>Ostariophysi</taxon>
        <taxon>Cypriniformes</taxon>
        <taxon>Cyprinidae</taxon>
        <taxon>Labeoninae</taxon>
        <taxon>Labeonini</taxon>
        <taxon>Labeo</taxon>
    </lineage>
</organism>
<comment type="caution">
    <text evidence="4">The sequence shown here is derived from an EMBL/GenBank/DDBJ whole genome shotgun (WGS) entry which is preliminary data.</text>
</comment>
<evidence type="ECO:0000256" key="1">
    <source>
        <dbReference type="SAM" id="MobiDB-lite"/>
    </source>
</evidence>
<evidence type="ECO:0000313" key="3">
    <source>
        <dbReference type="EMBL" id="RXN04337.1"/>
    </source>
</evidence>
<dbReference type="Gene3D" id="2.60.40.2840">
    <property type="match status" value="1"/>
</dbReference>
<name>A0A498MVI7_LABRO</name>
<dbReference type="FunFam" id="2.60.40.2840:FF:000001">
    <property type="entry name" value="E3 ubiquitin-protein ligase HECW2 isoform X1"/>
    <property type="match status" value="1"/>
</dbReference>
<proteinExistence type="predicted"/>
<evidence type="ECO:0000259" key="2">
    <source>
        <dbReference type="Pfam" id="PF16562"/>
    </source>
</evidence>
<keyword evidence="5" id="KW-1185">Reference proteome</keyword>